<organism evidence="1 2">
    <name type="scientific">Arachidicoccus ginsenosidivorans</name>
    <dbReference type="NCBI Taxonomy" id="496057"/>
    <lineage>
        <taxon>Bacteria</taxon>
        <taxon>Pseudomonadati</taxon>
        <taxon>Bacteroidota</taxon>
        <taxon>Chitinophagia</taxon>
        <taxon>Chitinophagales</taxon>
        <taxon>Chitinophagaceae</taxon>
        <taxon>Arachidicoccus</taxon>
    </lineage>
</organism>
<evidence type="ECO:0000313" key="2">
    <source>
        <dbReference type="Proteomes" id="UP000321291"/>
    </source>
</evidence>
<gene>
    <name evidence="1" type="ORF">FSB73_02140</name>
</gene>
<reference evidence="1 2" key="1">
    <citation type="journal article" date="2017" name="Int. J. Syst. Evol. Microbiol.">
        <title>Arachidicoccus ginsenosidivorans sp. nov., with ginsenoside-converting activity isolated from ginseng cultivating soil.</title>
        <authorList>
            <person name="Siddiqi M.Z."/>
            <person name="Aslam Z."/>
            <person name="Im W.T."/>
        </authorList>
    </citation>
    <scope>NUCLEOTIDE SEQUENCE [LARGE SCALE GENOMIC DNA]</scope>
    <source>
        <strain evidence="1 2">Gsoil 809</strain>
    </source>
</reference>
<sequence length="249" mass="29334">MSTDFLTYQLEEKFRGKEFITRDELYEFYRLFEPDLSLATFGWRIYNLKEKNILQPVKRNIYTLVEKSKFQPVTSPKLQALGRKVNKQFSAAHNCVWSTKWLNVWTIHQSGRFLTVVEVEASAIESVFYFLKDANYRNVFLNPTEDIIEKYIYEQMETIVVKTLVTKAPIQKKKHFSVPTLEKILVDLFIDKNLYAPFQGGELIHIFNAVYKNFCINTTKLLGYSKRRGKEEALLEFITKNTLLKELVD</sequence>
<dbReference type="Pfam" id="PF20217">
    <property type="entry name" value="DUF6577"/>
    <property type="match status" value="1"/>
</dbReference>
<accession>A0A5B8VGS6</accession>
<name>A0A5B8VGS6_9BACT</name>
<dbReference type="EMBL" id="CP042434">
    <property type="protein sequence ID" value="QEC70670.1"/>
    <property type="molecule type" value="Genomic_DNA"/>
</dbReference>
<dbReference type="Proteomes" id="UP000321291">
    <property type="component" value="Chromosome"/>
</dbReference>
<evidence type="ECO:0000313" key="1">
    <source>
        <dbReference type="EMBL" id="QEC70670.1"/>
    </source>
</evidence>
<dbReference type="KEGG" id="agi:FSB73_02140"/>
<dbReference type="InterPro" id="IPR046484">
    <property type="entry name" value="DUF6577"/>
</dbReference>
<dbReference type="OrthoDB" id="594275at2"/>
<dbReference type="RefSeq" id="WP_146779932.1">
    <property type="nucleotide sequence ID" value="NZ_CP042434.1"/>
</dbReference>
<protein>
    <submittedName>
        <fullName evidence="1">Uncharacterized protein</fullName>
    </submittedName>
</protein>
<proteinExistence type="predicted"/>
<dbReference type="AlphaFoldDB" id="A0A5B8VGS6"/>
<keyword evidence="2" id="KW-1185">Reference proteome</keyword>